<dbReference type="Gene3D" id="3.20.20.100">
    <property type="entry name" value="NADP-dependent oxidoreductase domain"/>
    <property type="match status" value="1"/>
</dbReference>
<comment type="caution">
    <text evidence="5">The sequence shown here is derived from an EMBL/GenBank/DDBJ whole genome shotgun (WGS) entry which is preliminary data.</text>
</comment>
<dbReference type="SUPFAM" id="SSF51430">
    <property type="entry name" value="NAD(P)-linked oxidoreductase"/>
    <property type="match status" value="1"/>
</dbReference>
<evidence type="ECO:0000256" key="3">
    <source>
        <dbReference type="ARBA" id="ARBA00023002"/>
    </source>
</evidence>
<dbReference type="InterPro" id="IPR023210">
    <property type="entry name" value="NADP_OxRdtase_dom"/>
</dbReference>
<dbReference type="InterPro" id="IPR018170">
    <property type="entry name" value="Aldo/ket_reductase_CS"/>
</dbReference>
<dbReference type="Pfam" id="PF00248">
    <property type="entry name" value="Aldo_ket_red"/>
    <property type="match status" value="1"/>
</dbReference>
<evidence type="ECO:0000256" key="1">
    <source>
        <dbReference type="ARBA" id="ARBA00007905"/>
    </source>
</evidence>
<gene>
    <name evidence="5" type="ORF">ABC228_11265</name>
</gene>
<protein>
    <submittedName>
        <fullName evidence="5">Aldo/keto reductase</fullName>
    </submittedName>
</protein>
<accession>A0ABU9XHM5</accession>
<comment type="similarity">
    <text evidence="1">Belongs to the aldo/keto reductase family.</text>
</comment>
<dbReference type="PANTHER" id="PTHR43827">
    <property type="entry name" value="2,5-DIKETO-D-GLUCONIC ACID REDUCTASE"/>
    <property type="match status" value="1"/>
</dbReference>
<dbReference type="PANTHER" id="PTHR43827:SF3">
    <property type="entry name" value="NADP-DEPENDENT OXIDOREDUCTASE DOMAIN-CONTAINING PROTEIN"/>
    <property type="match status" value="1"/>
</dbReference>
<dbReference type="RefSeq" id="WP_345825238.1">
    <property type="nucleotide sequence ID" value="NZ_JBDIML010000003.1"/>
</dbReference>
<dbReference type="PROSITE" id="PS00062">
    <property type="entry name" value="ALDOKETO_REDUCTASE_2"/>
    <property type="match status" value="1"/>
</dbReference>
<keyword evidence="2" id="KW-0521">NADP</keyword>
<reference evidence="5 6" key="1">
    <citation type="submission" date="2024-05" db="EMBL/GenBank/DDBJ databases">
        <authorList>
            <person name="Haq I."/>
            <person name="Ullah Z."/>
            <person name="Ahmad R."/>
            <person name="Li M."/>
            <person name="Tong Y."/>
        </authorList>
    </citation>
    <scope>NUCLEOTIDE SEQUENCE [LARGE SCALE GENOMIC DNA]</scope>
    <source>
        <strain evidence="5 6">16A2E</strain>
    </source>
</reference>
<keyword evidence="3" id="KW-0560">Oxidoreductase</keyword>
<feature type="domain" description="NADP-dependent oxidoreductase" evidence="4">
    <location>
        <begin position="23"/>
        <end position="258"/>
    </location>
</feature>
<dbReference type="InterPro" id="IPR036812">
    <property type="entry name" value="NAD(P)_OxRdtase_dom_sf"/>
</dbReference>
<dbReference type="InterPro" id="IPR020471">
    <property type="entry name" value="AKR"/>
</dbReference>
<name>A0ABU9XHM5_9BACI</name>
<evidence type="ECO:0000313" key="6">
    <source>
        <dbReference type="Proteomes" id="UP001444625"/>
    </source>
</evidence>
<organism evidence="5 6">
    <name type="scientific">Ornithinibacillus xuwenensis</name>
    <dbReference type="NCBI Taxonomy" id="3144668"/>
    <lineage>
        <taxon>Bacteria</taxon>
        <taxon>Bacillati</taxon>
        <taxon>Bacillota</taxon>
        <taxon>Bacilli</taxon>
        <taxon>Bacillales</taxon>
        <taxon>Bacillaceae</taxon>
        <taxon>Ornithinibacillus</taxon>
    </lineage>
</organism>
<dbReference type="EMBL" id="JBDIML010000003">
    <property type="protein sequence ID" value="MEN2767771.1"/>
    <property type="molecule type" value="Genomic_DNA"/>
</dbReference>
<sequence>MNDIPVKELANGVKIPQLGLGVYKVSSEQAYETVSNALKIGYRHIDTASYYQNEEEVGRAIRESGIPREELFVTTKVWNDEQGYDRTLRAFEQSKERLGLDYIDLYLIHWPVTDRFPETWRALEKLDTDGEVRAVGVSNFLKHHLKTLMETAIIKPVVNQIELHPKLVEKSTIAYCKEQGIEIESWSPLGRAKYLDDPVLVELASKHDKSPAQIMIRWHIQNDYIVIPKSTKKVRQQENLAVFDFSLDKKDLEKLNQMEAGERVGSHPDHITR</sequence>
<dbReference type="PIRSF" id="PIRSF000097">
    <property type="entry name" value="AKR"/>
    <property type="match status" value="1"/>
</dbReference>
<evidence type="ECO:0000256" key="2">
    <source>
        <dbReference type="ARBA" id="ARBA00022857"/>
    </source>
</evidence>
<dbReference type="PRINTS" id="PR00069">
    <property type="entry name" value="ALDKETRDTASE"/>
</dbReference>
<dbReference type="PROSITE" id="PS00798">
    <property type="entry name" value="ALDOKETO_REDUCTASE_1"/>
    <property type="match status" value="1"/>
</dbReference>
<evidence type="ECO:0000259" key="4">
    <source>
        <dbReference type="Pfam" id="PF00248"/>
    </source>
</evidence>
<dbReference type="Proteomes" id="UP001444625">
    <property type="component" value="Unassembled WGS sequence"/>
</dbReference>
<proteinExistence type="inferred from homology"/>
<keyword evidence="6" id="KW-1185">Reference proteome</keyword>
<dbReference type="PROSITE" id="PS00063">
    <property type="entry name" value="ALDOKETO_REDUCTASE_3"/>
    <property type="match status" value="1"/>
</dbReference>
<evidence type="ECO:0000313" key="5">
    <source>
        <dbReference type="EMBL" id="MEN2767771.1"/>
    </source>
</evidence>